<sequence length="508" mass="56663">YIYTSATSRSSDAVPVYGKWYLPYFCRGLDAMIRLGSDEDTFLLHLHRKYGSIVYVPWPLRQYFVLTSPAINKLYATLQKQLSFLPIRISIQASVFGSRPKYAAAQLMYDKIFAVHSKGLTTARLGDSMHRFAETFRVRVDELREKVVDAGGELDIPLVGWLTGAMFDAGLAALFGPEFLRRANAADSVSIPIRRGFTLFDMCFPLLAADMIPSFLFRFIPAIRNGIVGRDAVAEQLQQWVSDGLPGLEEGLIKDMADIFIQEGWPLREIGLLLNSDLWASQANAPPIAVALLVRVMQSTSLQEQLRAEFEQSGLLERERGLTIQAMNEAFPLASSCVWETLRLETSSFSIRIAQENFLFDVGDRLVAIPKGARLVAATRTAHLCDPLWGDNSDEWDGQRFMIEGSNQQETERIKARMLKEIRGFGGGVSMCEGRHLALSELKAVLAMMLLTFDMRPVISADDKSEYRLLKLKGVSPGIAHAPLKEVGRPGMGAFQFCEGSDMTIRIS</sequence>
<dbReference type="InterPro" id="IPR002403">
    <property type="entry name" value="Cyt_P450_E_grp-IV"/>
</dbReference>
<evidence type="ECO:0000256" key="3">
    <source>
        <dbReference type="ARBA" id="ARBA00022617"/>
    </source>
</evidence>
<dbReference type="PANTHER" id="PTHR24304:SF2">
    <property type="entry name" value="24-HYDROXYCHOLESTEROL 7-ALPHA-HYDROXYLASE"/>
    <property type="match status" value="1"/>
</dbReference>
<keyword evidence="4 6" id="KW-0479">Metal-binding</keyword>
<keyword evidence="5 6" id="KW-0408">Iron</keyword>
<dbReference type="Gene3D" id="1.10.630.10">
    <property type="entry name" value="Cytochrome P450"/>
    <property type="match status" value="1"/>
</dbReference>
<dbReference type="GO" id="GO:0005506">
    <property type="term" value="F:iron ion binding"/>
    <property type="evidence" value="ECO:0007669"/>
    <property type="project" value="InterPro"/>
</dbReference>
<protein>
    <submittedName>
        <fullName evidence="7">Cytochrome P450</fullName>
    </submittedName>
</protein>
<evidence type="ECO:0000256" key="4">
    <source>
        <dbReference type="ARBA" id="ARBA00022723"/>
    </source>
</evidence>
<dbReference type="SUPFAM" id="SSF48264">
    <property type="entry name" value="Cytochrome P450"/>
    <property type="match status" value="1"/>
</dbReference>
<evidence type="ECO:0000256" key="5">
    <source>
        <dbReference type="ARBA" id="ARBA00023004"/>
    </source>
</evidence>
<dbReference type="GO" id="GO:0020037">
    <property type="term" value="F:heme binding"/>
    <property type="evidence" value="ECO:0007669"/>
    <property type="project" value="InterPro"/>
</dbReference>
<dbReference type="GO" id="GO:0008395">
    <property type="term" value="F:steroid hydroxylase activity"/>
    <property type="evidence" value="ECO:0007669"/>
    <property type="project" value="TreeGrafter"/>
</dbReference>
<comment type="similarity">
    <text evidence="2">Belongs to the cytochrome P450 family.</text>
</comment>
<keyword evidence="3 6" id="KW-0349">Heme</keyword>
<feature type="non-terminal residue" evidence="7">
    <location>
        <position position="508"/>
    </location>
</feature>
<evidence type="ECO:0000313" key="7">
    <source>
        <dbReference type="EMBL" id="KIY52829.1"/>
    </source>
</evidence>
<organism evidence="7 8">
    <name type="scientific">Fistulina hepatica ATCC 64428</name>
    <dbReference type="NCBI Taxonomy" id="1128425"/>
    <lineage>
        <taxon>Eukaryota</taxon>
        <taxon>Fungi</taxon>
        <taxon>Dikarya</taxon>
        <taxon>Basidiomycota</taxon>
        <taxon>Agaricomycotina</taxon>
        <taxon>Agaricomycetes</taxon>
        <taxon>Agaricomycetidae</taxon>
        <taxon>Agaricales</taxon>
        <taxon>Fistulinaceae</taxon>
        <taxon>Fistulina</taxon>
    </lineage>
</organism>
<dbReference type="InterPro" id="IPR036396">
    <property type="entry name" value="Cyt_P450_sf"/>
</dbReference>
<comment type="cofactor">
    <cofactor evidence="1 6">
        <name>heme</name>
        <dbReference type="ChEBI" id="CHEBI:30413"/>
    </cofactor>
</comment>
<dbReference type="PANTHER" id="PTHR24304">
    <property type="entry name" value="CYTOCHROME P450 FAMILY 7"/>
    <property type="match status" value="1"/>
</dbReference>
<accession>A0A0D7AM57</accession>
<keyword evidence="8" id="KW-1185">Reference proteome</keyword>
<gene>
    <name evidence="7" type="ORF">FISHEDRAFT_21808</name>
</gene>
<dbReference type="InterPro" id="IPR001128">
    <property type="entry name" value="Cyt_P450"/>
</dbReference>
<reference evidence="7 8" key="1">
    <citation type="journal article" date="2015" name="Fungal Genet. Biol.">
        <title>Evolution of novel wood decay mechanisms in Agaricales revealed by the genome sequences of Fistulina hepatica and Cylindrobasidium torrendii.</title>
        <authorList>
            <person name="Floudas D."/>
            <person name="Held B.W."/>
            <person name="Riley R."/>
            <person name="Nagy L.G."/>
            <person name="Koehler G."/>
            <person name="Ransdell A.S."/>
            <person name="Younus H."/>
            <person name="Chow J."/>
            <person name="Chiniquy J."/>
            <person name="Lipzen A."/>
            <person name="Tritt A."/>
            <person name="Sun H."/>
            <person name="Haridas S."/>
            <person name="LaButti K."/>
            <person name="Ohm R.A."/>
            <person name="Kues U."/>
            <person name="Blanchette R.A."/>
            <person name="Grigoriev I.V."/>
            <person name="Minto R.E."/>
            <person name="Hibbett D.S."/>
        </authorList>
    </citation>
    <scope>NUCLEOTIDE SEQUENCE [LARGE SCALE GENOMIC DNA]</scope>
    <source>
        <strain evidence="7 8">ATCC 64428</strain>
    </source>
</reference>
<proteinExistence type="inferred from homology"/>
<name>A0A0D7AM57_9AGAR</name>
<feature type="binding site" description="axial binding residue" evidence="6">
    <location>
        <position position="432"/>
    </location>
    <ligand>
        <name>heme</name>
        <dbReference type="ChEBI" id="CHEBI:30413"/>
    </ligand>
    <ligandPart>
        <name>Fe</name>
        <dbReference type="ChEBI" id="CHEBI:18248"/>
    </ligandPart>
</feature>
<feature type="non-terminal residue" evidence="7">
    <location>
        <position position="1"/>
    </location>
</feature>
<dbReference type="EMBL" id="KN881630">
    <property type="protein sequence ID" value="KIY52829.1"/>
    <property type="molecule type" value="Genomic_DNA"/>
</dbReference>
<dbReference type="GO" id="GO:0016705">
    <property type="term" value="F:oxidoreductase activity, acting on paired donors, with incorporation or reduction of molecular oxygen"/>
    <property type="evidence" value="ECO:0007669"/>
    <property type="project" value="InterPro"/>
</dbReference>
<dbReference type="Proteomes" id="UP000054144">
    <property type="component" value="Unassembled WGS sequence"/>
</dbReference>
<dbReference type="OrthoDB" id="3366823at2759"/>
<evidence type="ECO:0000256" key="6">
    <source>
        <dbReference type="PIRSR" id="PIRSR602403-1"/>
    </source>
</evidence>
<evidence type="ECO:0000313" key="8">
    <source>
        <dbReference type="Proteomes" id="UP000054144"/>
    </source>
</evidence>
<dbReference type="InterPro" id="IPR050529">
    <property type="entry name" value="CYP450_sterol_14alpha_dmase"/>
</dbReference>
<evidence type="ECO:0000256" key="1">
    <source>
        <dbReference type="ARBA" id="ARBA00001971"/>
    </source>
</evidence>
<dbReference type="Pfam" id="PF00067">
    <property type="entry name" value="p450"/>
    <property type="match status" value="1"/>
</dbReference>
<dbReference type="AlphaFoldDB" id="A0A0D7AM57"/>
<dbReference type="PRINTS" id="PR00465">
    <property type="entry name" value="EP450IV"/>
</dbReference>
<evidence type="ECO:0000256" key="2">
    <source>
        <dbReference type="ARBA" id="ARBA00010617"/>
    </source>
</evidence>